<feature type="domain" description="Dihydroorotase catalytic" evidence="9">
    <location>
        <begin position="58"/>
        <end position="244"/>
    </location>
</feature>
<name>A0A7G8BH78_9BACT</name>
<feature type="binding site" evidence="7">
    <location>
        <position position="158"/>
    </location>
    <ligand>
        <name>Zn(2+)</name>
        <dbReference type="ChEBI" id="CHEBI:29105"/>
        <label>1</label>
    </ligand>
</feature>
<dbReference type="InterPro" id="IPR050138">
    <property type="entry name" value="DHOase/Allantoinase_Hydrolase"/>
</dbReference>
<evidence type="ECO:0000256" key="7">
    <source>
        <dbReference type="HAMAP-Rule" id="MF_00220"/>
    </source>
</evidence>
<feature type="binding site" evidence="7">
    <location>
        <position position="318"/>
    </location>
    <ligand>
        <name>substrate</name>
    </ligand>
</feature>
<dbReference type="Gene3D" id="2.30.40.10">
    <property type="entry name" value="Urease, subunit C, domain 1"/>
    <property type="match status" value="1"/>
</dbReference>
<comment type="catalytic activity">
    <reaction evidence="7">
        <text>(S)-dihydroorotate + H2O = N-carbamoyl-L-aspartate + H(+)</text>
        <dbReference type="Rhea" id="RHEA:24296"/>
        <dbReference type="ChEBI" id="CHEBI:15377"/>
        <dbReference type="ChEBI" id="CHEBI:15378"/>
        <dbReference type="ChEBI" id="CHEBI:30864"/>
        <dbReference type="ChEBI" id="CHEBI:32814"/>
        <dbReference type="EC" id="3.5.2.3"/>
    </reaction>
</comment>
<keyword evidence="4 7" id="KW-0378">Hydrolase</keyword>
<keyword evidence="11" id="KW-1185">Reference proteome</keyword>
<evidence type="ECO:0000256" key="2">
    <source>
        <dbReference type="ARBA" id="ARBA00010286"/>
    </source>
</evidence>
<gene>
    <name evidence="7" type="primary">pyrC</name>
    <name evidence="10" type="ORF">H7849_23175</name>
</gene>
<evidence type="ECO:0000256" key="3">
    <source>
        <dbReference type="ARBA" id="ARBA00022723"/>
    </source>
</evidence>
<feature type="binding site" evidence="7">
    <location>
        <position position="314"/>
    </location>
    <ligand>
        <name>Zn(2+)</name>
        <dbReference type="ChEBI" id="CHEBI:29105"/>
        <label>1</label>
    </ligand>
</feature>
<dbReference type="Gene3D" id="3.20.20.140">
    <property type="entry name" value="Metal-dependent hydrolases"/>
    <property type="match status" value="1"/>
</dbReference>
<dbReference type="HAMAP" id="MF_00220_B">
    <property type="entry name" value="PyrC_classI_B"/>
    <property type="match status" value="1"/>
</dbReference>
<dbReference type="RefSeq" id="WP_186742856.1">
    <property type="nucleotide sequence ID" value="NZ_CP060394.1"/>
</dbReference>
<protein>
    <recommendedName>
        <fullName evidence="7">Dihydroorotase</fullName>
        <shortName evidence="7">DHOase</shortName>
        <ecNumber evidence="7">3.5.2.3</ecNumber>
    </recommendedName>
</protein>
<dbReference type="GO" id="GO:0006145">
    <property type="term" value="P:purine nucleobase catabolic process"/>
    <property type="evidence" value="ECO:0007669"/>
    <property type="project" value="TreeGrafter"/>
</dbReference>
<comment type="similarity">
    <text evidence="2 7">Belongs to the metallo-dependent hydrolases superfamily. DHOase family. Class I DHOase subfamily.</text>
</comment>
<reference evidence="10 11" key="1">
    <citation type="submission" date="2020-08" db="EMBL/GenBank/DDBJ databases">
        <title>Edaphobacter telluris sp. nov. and Acidobacterium dinghuensis sp. nov., two acidobacteria isolated from forest soil.</title>
        <authorList>
            <person name="Fu J."/>
            <person name="Qiu L."/>
        </authorList>
    </citation>
    <scope>NUCLEOTIDE SEQUENCE [LARGE SCALE GENOMIC DNA]</scope>
    <source>
        <strain evidence="10">4Y35</strain>
    </source>
</reference>
<evidence type="ECO:0000259" key="9">
    <source>
        <dbReference type="Pfam" id="PF12890"/>
    </source>
</evidence>
<comment type="pathway">
    <text evidence="7">Pyrimidine metabolism; UMP biosynthesis via de novo pathway; (S)-dihydroorotate from bicarbonate: step 3/3.</text>
</comment>
<organism evidence="10 11">
    <name type="scientific">Alloacidobacterium dinghuense</name>
    <dbReference type="NCBI Taxonomy" id="2763107"/>
    <lineage>
        <taxon>Bacteria</taxon>
        <taxon>Pseudomonadati</taxon>
        <taxon>Acidobacteriota</taxon>
        <taxon>Terriglobia</taxon>
        <taxon>Terriglobales</taxon>
        <taxon>Acidobacteriaceae</taxon>
        <taxon>Alloacidobacterium</taxon>
    </lineage>
</organism>
<dbReference type="PANTHER" id="PTHR43668">
    <property type="entry name" value="ALLANTOINASE"/>
    <property type="match status" value="1"/>
</dbReference>
<dbReference type="KEGG" id="adin:H7849_23175"/>
<evidence type="ECO:0000256" key="5">
    <source>
        <dbReference type="ARBA" id="ARBA00022833"/>
    </source>
</evidence>
<keyword evidence="3 7" id="KW-0479">Metal-binding</keyword>
<keyword evidence="6 7" id="KW-0665">Pyrimidine biosynthesis</keyword>
<evidence type="ECO:0000313" key="11">
    <source>
        <dbReference type="Proteomes" id="UP000515312"/>
    </source>
</evidence>
<dbReference type="InterPro" id="IPR013108">
    <property type="entry name" value="Amidohydro_3"/>
</dbReference>
<feature type="binding site" evidence="7">
    <location>
        <position position="241"/>
    </location>
    <ligand>
        <name>Zn(2+)</name>
        <dbReference type="ChEBI" id="CHEBI:29105"/>
        <label>2</label>
    </ligand>
</feature>
<feature type="binding site" evidence="7">
    <location>
        <position position="67"/>
    </location>
    <ligand>
        <name>Zn(2+)</name>
        <dbReference type="ChEBI" id="CHEBI:29105"/>
        <label>1</label>
    </ligand>
</feature>
<dbReference type="Proteomes" id="UP000515312">
    <property type="component" value="Chromosome"/>
</dbReference>
<feature type="binding site" evidence="7">
    <location>
        <begin position="69"/>
        <end position="71"/>
    </location>
    <ligand>
        <name>substrate</name>
    </ligand>
</feature>
<evidence type="ECO:0000256" key="4">
    <source>
        <dbReference type="ARBA" id="ARBA00022801"/>
    </source>
</evidence>
<dbReference type="InterPro" id="IPR004722">
    <property type="entry name" value="DHOase"/>
</dbReference>
<dbReference type="NCBIfam" id="TIGR00857">
    <property type="entry name" value="pyrC_multi"/>
    <property type="match status" value="1"/>
</dbReference>
<feature type="binding site" evidence="7">
    <location>
        <position position="69"/>
    </location>
    <ligand>
        <name>Zn(2+)</name>
        <dbReference type="ChEBI" id="CHEBI:29105"/>
        <label>1</label>
    </ligand>
</feature>
<dbReference type="CDD" id="cd01317">
    <property type="entry name" value="DHOase_IIa"/>
    <property type="match status" value="1"/>
</dbReference>
<evidence type="ECO:0000259" key="8">
    <source>
        <dbReference type="Pfam" id="PF07969"/>
    </source>
</evidence>
<dbReference type="GO" id="GO:0005737">
    <property type="term" value="C:cytoplasm"/>
    <property type="evidence" value="ECO:0007669"/>
    <property type="project" value="TreeGrafter"/>
</dbReference>
<evidence type="ECO:0000313" key="10">
    <source>
        <dbReference type="EMBL" id="QNI31898.1"/>
    </source>
</evidence>
<dbReference type="Pfam" id="PF12890">
    <property type="entry name" value="DHOase"/>
    <property type="match status" value="1"/>
</dbReference>
<feature type="binding site" evidence="7">
    <location>
        <position position="101"/>
    </location>
    <ligand>
        <name>substrate</name>
    </ligand>
</feature>
<dbReference type="PROSITE" id="PS00482">
    <property type="entry name" value="DIHYDROOROTASE_1"/>
    <property type="match status" value="1"/>
</dbReference>
<feature type="domain" description="Amidohydrolase 3" evidence="8">
    <location>
        <begin position="336"/>
        <end position="432"/>
    </location>
</feature>
<dbReference type="GO" id="GO:0008270">
    <property type="term" value="F:zinc ion binding"/>
    <property type="evidence" value="ECO:0007669"/>
    <property type="project" value="UniProtKB-UniRule"/>
</dbReference>
<dbReference type="InterPro" id="IPR032466">
    <property type="entry name" value="Metal_Hydrolase"/>
</dbReference>
<keyword evidence="5 7" id="KW-0862">Zinc</keyword>
<dbReference type="SUPFAM" id="SSF51338">
    <property type="entry name" value="Composite domain of metallo-dependent hydrolases"/>
    <property type="match status" value="1"/>
</dbReference>
<comment type="cofactor">
    <cofactor evidence="7">
        <name>Zn(2+)</name>
        <dbReference type="ChEBI" id="CHEBI:29105"/>
    </cofactor>
    <text evidence="7">Binds 2 Zn(2+) ions per subunit.</text>
</comment>
<dbReference type="EC" id="3.5.2.3" evidence="7"/>
<dbReference type="GO" id="GO:0004151">
    <property type="term" value="F:dihydroorotase activity"/>
    <property type="evidence" value="ECO:0007669"/>
    <property type="project" value="UniProtKB-UniRule"/>
</dbReference>
<proteinExistence type="inferred from homology"/>
<dbReference type="InterPro" id="IPR002195">
    <property type="entry name" value="Dihydroorotase_CS"/>
</dbReference>
<comment type="caution">
    <text evidence="7">Lacks conserved residue(s) required for the propagation of feature annotation.</text>
</comment>
<feature type="binding site" evidence="7">
    <location>
        <position position="185"/>
    </location>
    <ligand>
        <name>Zn(2+)</name>
        <dbReference type="ChEBI" id="CHEBI:29105"/>
        <label>2</label>
    </ligand>
</feature>
<dbReference type="GO" id="GO:0044205">
    <property type="term" value="P:'de novo' UMP biosynthetic process"/>
    <property type="evidence" value="ECO:0007669"/>
    <property type="project" value="UniProtKB-UniRule"/>
</dbReference>
<feature type="active site" evidence="7">
    <location>
        <position position="314"/>
    </location>
</feature>
<dbReference type="EMBL" id="CP060394">
    <property type="protein sequence ID" value="QNI31898.1"/>
    <property type="molecule type" value="Genomic_DNA"/>
</dbReference>
<dbReference type="AlphaFoldDB" id="A0A7G8BH78"/>
<dbReference type="GO" id="GO:0004038">
    <property type="term" value="F:allantoinase activity"/>
    <property type="evidence" value="ECO:0007669"/>
    <property type="project" value="TreeGrafter"/>
</dbReference>
<accession>A0A7G8BH78</accession>
<dbReference type="InterPro" id="IPR011059">
    <property type="entry name" value="Metal-dep_hydrolase_composite"/>
</dbReference>
<feature type="binding site" evidence="7">
    <location>
        <position position="287"/>
    </location>
    <ligand>
        <name>substrate</name>
    </ligand>
</feature>
<evidence type="ECO:0000256" key="1">
    <source>
        <dbReference type="ARBA" id="ARBA00002368"/>
    </source>
</evidence>
<sequence length="434" mass="45654">MKSILIRGGRVVDPSSGVDADRDVLLKDGRVAAVDAPGKLNASTKQEAAEIVDAQGLVVAPGLVDIHVHLREPGQGYKETITSGTAAAAAGGFTAVCAMPNTVPVNDSPETTRWMQSPERGAQIRVFPIAAATRGSMGEALTEYGALKAAGAVGVTDDGKPILGEAIMRQTLAAAARAGLPVIQHAEDTRMTAGCSMNAGALAFRLGLRGMPVEAESSLVERDIRLLAEMKNGRAHLHVAHLSTAKALEAVKSARRNGLHVTCEVAPHHFVLNEEAVAEYNTHAKMNPPLRSEADREAMLEGIIEGAVDSIATDHAPHAAHEKEQEFERAPNGITGLETALGLTMAVLHGKHKLPLSRIISLLSTQPAAVLNLKGRGSLAVGSFADVVIFDPKKQWTFHASASKSKSKNTPFDGWTMLGAVSVTISEGRIVYSG</sequence>
<dbReference type="PANTHER" id="PTHR43668:SF2">
    <property type="entry name" value="ALLANTOINASE"/>
    <property type="match status" value="1"/>
</dbReference>
<feature type="binding site" evidence="7">
    <location>
        <position position="158"/>
    </location>
    <ligand>
        <name>Zn(2+)</name>
        <dbReference type="ChEBI" id="CHEBI:29105"/>
        <label>2</label>
    </ligand>
</feature>
<dbReference type="InterPro" id="IPR024403">
    <property type="entry name" value="DHOase_cat"/>
</dbReference>
<evidence type="ECO:0000256" key="6">
    <source>
        <dbReference type="ARBA" id="ARBA00022975"/>
    </source>
</evidence>
<comment type="function">
    <text evidence="1 7">Catalyzes the reversible cyclization of carbamoyl aspartate to dihydroorotate.</text>
</comment>
<dbReference type="Pfam" id="PF07969">
    <property type="entry name" value="Amidohydro_3"/>
    <property type="match status" value="1"/>
</dbReference>
<dbReference type="PROSITE" id="PS00483">
    <property type="entry name" value="DIHYDROOROTASE_2"/>
    <property type="match status" value="1"/>
</dbReference>
<dbReference type="UniPathway" id="UPA00070">
    <property type="reaction ID" value="UER00117"/>
</dbReference>
<dbReference type="SUPFAM" id="SSF51556">
    <property type="entry name" value="Metallo-dependent hydrolases"/>
    <property type="match status" value="1"/>
</dbReference>